<dbReference type="GO" id="GO:0005829">
    <property type="term" value="C:cytosol"/>
    <property type="evidence" value="ECO:0007669"/>
    <property type="project" value="TreeGrafter"/>
</dbReference>
<dbReference type="PRINTS" id="PR00069">
    <property type="entry name" value="ALDKETRDTASE"/>
</dbReference>
<sequence length="308" mass="33496">MELRQLARDLQVSRIGLGCNNFGTRLDPEGSTEVVRTALDEGVTHFDTATMYGNGRSEEILGKALAGQRDQVVIATKAIPRPREVDYKPGVLARSIEDSCEASLRRLSTDRIDLYYQHVPDPDAPLEEAIEALNGLVAKGKARHVACSNYSADQMRQAEGIATGTGASHLLANQVEWNLLNRAIEADIVPAAHEVGMSIIPFFPLASGMLTGKYTMRRPFPTGSRLASAPYFATLATEENFEYVEKLSAFAQAYGHSILELAIAWLCAQESVPSVIIGAMNPEQVRSNVAAAEWKLDDDVLAALPSRP</sequence>
<dbReference type="PANTHER" id="PTHR43364">
    <property type="entry name" value="NADH-SPECIFIC METHYLGLYOXAL REDUCTASE-RELATED"/>
    <property type="match status" value="1"/>
</dbReference>
<evidence type="ECO:0000256" key="1">
    <source>
        <dbReference type="ARBA" id="ARBA00023002"/>
    </source>
</evidence>
<dbReference type="RefSeq" id="WP_039973210.1">
    <property type="nucleotide sequence ID" value="NZ_AP026691.1"/>
</dbReference>
<dbReference type="InterPro" id="IPR023210">
    <property type="entry name" value="NADP_OxRdtase_dom"/>
</dbReference>
<dbReference type="InterPro" id="IPR020471">
    <property type="entry name" value="AKR"/>
</dbReference>
<reference evidence="3" key="1">
    <citation type="submission" date="2023-02" db="EMBL/GenBank/DDBJ databases">
        <title>A novel hydrolase synthesized by Rhodococcus erythropolis HQ is responsible for the detoxification of Zearalenone.</title>
        <authorList>
            <person name="Hu J."/>
            <person name="Xu J."/>
        </authorList>
    </citation>
    <scope>NUCLEOTIDE SEQUENCE</scope>
    <source>
        <strain evidence="3">HQ</strain>
    </source>
</reference>
<evidence type="ECO:0000259" key="2">
    <source>
        <dbReference type="Pfam" id="PF00248"/>
    </source>
</evidence>
<dbReference type="InterPro" id="IPR050523">
    <property type="entry name" value="AKR_Detox_Biosynth"/>
</dbReference>
<dbReference type="Gene3D" id="3.20.20.100">
    <property type="entry name" value="NADP-dependent oxidoreductase domain"/>
    <property type="match status" value="1"/>
</dbReference>
<dbReference type="PANTHER" id="PTHR43364:SF4">
    <property type="entry name" value="NAD(P)-LINKED OXIDOREDUCTASE SUPERFAMILY PROTEIN"/>
    <property type="match status" value="1"/>
</dbReference>
<evidence type="ECO:0000313" key="3">
    <source>
        <dbReference type="EMBL" id="MDE8643982.1"/>
    </source>
</evidence>
<evidence type="ECO:0000313" key="4">
    <source>
        <dbReference type="Proteomes" id="UP001217325"/>
    </source>
</evidence>
<name>A0AAW6L859_RHOSG</name>
<accession>A0AAW6L859</accession>
<keyword evidence="1" id="KW-0560">Oxidoreductase</keyword>
<dbReference type="InterPro" id="IPR036812">
    <property type="entry name" value="NAD(P)_OxRdtase_dom_sf"/>
</dbReference>
<dbReference type="GO" id="GO:0016491">
    <property type="term" value="F:oxidoreductase activity"/>
    <property type="evidence" value="ECO:0007669"/>
    <property type="project" value="UniProtKB-KW"/>
</dbReference>
<dbReference type="EMBL" id="JARDXE010000002">
    <property type="protein sequence ID" value="MDE8643982.1"/>
    <property type="molecule type" value="Genomic_DNA"/>
</dbReference>
<proteinExistence type="predicted"/>
<comment type="caution">
    <text evidence="3">The sequence shown here is derived from an EMBL/GenBank/DDBJ whole genome shotgun (WGS) entry which is preliminary data.</text>
</comment>
<organism evidence="3 4">
    <name type="scientific">Rhodococcus qingshengii</name>
    <dbReference type="NCBI Taxonomy" id="334542"/>
    <lineage>
        <taxon>Bacteria</taxon>
        <taxon>Bacillati</taxon>
        <taxon>Actinomycetota</taxon>
        <taxon>Actinomycetes</taxon>
        <taxon>Mycobacteriales</taxon>
        <taxon>Nocardiaceae</taxon>
        <taxon>Rhodococcus</taxon>
        <taxon>Rhodococcus erythropolis group</taxon>
    </lineage>
</organism>
<dbReference type="AlphaFoldDB" id="A0AAW6L859"/>
<dbReference type="FunFam" id="3.20.20.100:FF:000004">
    <property type="entry name" value="Oxidoreductase, aldo/keto reductase"/>
    <property type="match status" value="1"/>
</dbReference>
<protein>
    <submittedName>
        <fullName evidence="3">Aldo/keto reductase</fullName>
    </submittedName>
</protein>
<dbReference type="Pfam" id="PF00248">
    <property type="entry name" value="Aldo_ket_red"/>
    <property type="match status" value="1"/>
</dbReference>
<dbReference type="Proteomes" id="UP001217325">
    <property type="component" value="Unassembled WGS sequence"/>
</dbReference>
<dbReference type="SUPFAM" id="SSF51430">
    <property type="entry name" value="NAD(P)-linked oxidoreductase"/>
    <property type="match status" value="1"/>
</dbReference>
<gene>
    <name evidence="3" type="ORF">PXH69_03420</name>
</gene>
<feature type="domain" description="NADP-dependent oxidoreductase" evidence="2">
    <location>
        <begin position="14"/>
        <end position="304"/>
    </location>
</feature>